<evidence type="ECO:0000313" key="3">
    <source>
        <dbReference type="EMBL" id="OMJ83905.1"/>
    </source>
</evidence>
<dbReference type="Proteomes" id="UP000187209">
    <property type="component" value="Unassembled WGS sequence"/>
</dbReference>
<feature type="signal peptide" evidence="2">
    <location>
        <begin position="1"/>
        <end position="16"/>
    </location>
</feature>
<evidence type="ECO:0000256" key="2">
    <source>
        <dbReference type="SAM" id="SignalP"/>
    </source>
</evidence>
<keyword evidence="1" id="KW-1133">Transmembrane helix</keyword>
<sequence length="268" mass="30322">MLCVVAIILLSSIVSAYSVGGTVNLNINADEKCHIRDYNVNYKPITLEINQLENIQYVLISDQHVASCDQGCPKGALYCSFGLSNIIKEQISVCIDKVYVHLYPKTMNTKLLANLKTEYLIDIPCNDINRNPTNFCQLLSDSECIDDSTGCGLLTCQKKSSIGNKEIFSMCLPDSTPDDELNRRCLMHSEANTYDWEFYKTPESEGNWLVGVIIGLLITVLVFGGVTVYYQKMYQKHGRPPFRVPRCCPRRLFPRVDEEEANNLRVIQ</sequence>
<dbReference type="EMBL" id="MPUH01000287">
    <property type="protein sequence ID" value="OMJ83905.1"/>
    <property type="molecule type" value="Genomic_DNA"/>
</dbReference>
<comment type="caution">
    <text evidence="3">The sequence shown here is derived from an EMBL/GenBank/DDBJ whole genome shotgun (WGS) entry which is preliminary data.</text>
</comment>
<reference evidence="3 4" key="1">
    <citation type="submission" date="2016-11" db="EMBL/GenBank/DDBJ databases">
        <title>The macronuclear genome of Stentor coeruleus: a giant cell with tiny introns.</title>
        <authorList>
            <person name="Slabodnick M."/>
            <person name="Ruby J.G."/>
            <person name="Reiff S.B."/>
            <person name="Swart E.C."/>
            <person name="Gosai S."/>
            <person name="Prabakaran S."/>
            <person name="Witkowska E."/>
            <person name="Larue G.E."/>
            <person name="Fisher S."/>
            <person name="Freeman R.M."/>
            <person name="Gunawardena J."/>
            <person name="Chu W."/>
            <person name="Stover N.A."/>
            <person name="Gregory B.D."/>
            <person name="Nowacki M."/>
            <person name="Derisi J."/>
            <person name="Roy S.W."/>
            <person name="Marshall W.F."/>
            <person name="Sood P."/>
        </authorList>
    </citation>
    <scope>NUCLEOTIDE SEQUENCE [LARGE SCALE GENOMIC DNA]</scope>
    <source>
        <strain evidence="3">WM001</strain>
    </source>
</reference>
<evidence type="ECO:0000256" key="1">
    <source>
        <dbReference type="SAM" id="Phobius"/>
    </source>
</evidence>
<organism evidence="3 4">
    <name type="scientific">Stentor coeruleus</name>
    <dbReference type="NCBI Taxonomy" id="5963"/>
    <lineage>
        <taxon>Eukaryota</taxon>
        <taxon>Sar</taxon>
        <taxon>Alveolata</taxon>
        <taxon>Ciliophora</taxon>
        <taxon>Postciliodesmatophora</taxon>
        <taxon>Heterotrichea</taxon>
        <taxon>Heterotrichida</taxon>
        <taxon>Stentoridae</taxon>
        <taxon>Stentor</taxon>
    </lineage>
</organism>
<dbReference type="AlphaFoldDB" id="A0A1R2C4P7"/>
<keyword evidence="2" id="KW-0732">Signal</keyword>
<evidence type="ECO:0000313" key="4">
    <source>
        <dbReference type="Proteomes" id="UP000187209"/>
    </source>
</evidence>
<keyword evidence="4" id="KW-1185">Reference proteome</keyword>
<accession>A0A1R2C4P7</accession>
<feature type="chain" id="PRO_5013113941" evidence="2">
    <location>
        <begin position="17"/>
        <end position="268"/>
    </location>
</feature>
<protein>
    <submittedName>
        <fullName evidence="3">Uncharacterized protein</fullName>
    </submittedName>
</protein>
<keyword evidence="1" id="KW-0472">Membrane</keyword>
<gene>
    <name evidence="3" type="ORF">SteCoe_15060</name>
</gene>
<keyword evidence="1" id="KW-0812">Transmembrane</keyword>
<proteinExistence type="predicted"/>
<name>A0A1R2C4P7_9CILI</name>
<feature type="transmembrane region" description="Helical" evidence="1">
    <location>
        <begin position="208"/>
        <end position="230"/>
    </location>
</feature>